<feature type="signal peptide" evidence="3">
    <location>
        <begin position="1"/>
        <end position="22"/>
    </location>
</feature>
<reference evidence="4 5" key="1">
    <citation type="submission" date="2019-03" db="EMBL/GenBank/DDBJ databases">
        <title>Single cell metagenomics reveals metabolic interactions within the superorganism composed of flagellate Streblomastix strix and complex community of Bacteroidetes bacteria on its surface.</title>
        <authorList>
            <person name="Treitli S.C."/>
            <person name="Kolisko M."/>
            <person name="Husnik F."/>
            <person name="Keeling P."/>
            <person name="Hampl V."/>
        </authorList>
    </citation>
    <scope>NUCLEOTIDE SEQUENCE [LARGE SCALE GENOMIC DNA]</scope>
    <source>
        <strain evidence="4">St1</strain>
    </source>
</reference>
<proteinExistence type="predicted"/>
<gene>
    <name evidence="4" type="ORF">EZS26_001575</name>
</gene>
<organism evidence="4 5">
    <name type="scientific">Candidatus Ordinivivax streblomastigis</name>
    <dbReference type="NCBI Taxonomy" id="2540710"/>
    <lineage>
        <taxon>Bacteria</taxon>
        <taxon>Pseudomonadati</taxon>
        <taxon>Bacteroidota</taxon>
        <taxon>Bacteroidia</taxon>
        <taxon>Bacteroidales</taxon>
        <taxon>Candidatus Ordinivivax</taxon>
    </lineage>
</organism>
<dbReference type="AlphaFoldDB" id="A0A5M8P1A7"/>
<sequence length="100" mass="10834">MQKIKLYLIAIALLWVSGPVFAFGNRTGFKERNEQWLQHSSSGGLRGDSDPDIPGGTDPPISTPDVERDGAVGDALPWLIALGLFYGLRISAVKAKKIAR</sequence>
<comment type="caution">
    <text evidence="4">The sequence shown here is derived from an EMBL/GenBank/DDBJ whole genome shotgun (WGS) entry which is preliminary data.</text>
</comment>
<protein>
    <submittedName>
        <fullName evidence="4">Uncharacterized protein</fullName>
    </submittedName>
</protein>
<keyword evidence="2" id="KW-0812">Transmembrane</keyword>
<evidence type="ECO:0000313" key="4">
    <source>
        <dbReference type="EMBL" id="KAA6302215.1"/>
    </source>
</evidence>
<evidence type="ECO:0000256" key="1">
    <source>
        <dbReference type="SAM" id="MobiDB-lite"/>
    </source>
</evidence>
<dbReference type="Proteomes" id="UP000324575">
    <property type="component" value="Unassembled WGS sequence"/>
</dbReference>
<keyword evidence="2" id="KW-1133">Transmembrane helix</keyword>
<accession>A0A5M8P1A7</accession>
<name>A0A5M8P1A7_9BACT</name>
<dbReference type="EMBL" id="SNRX01000009">
    <property type="protein sequence ID" value="KAA6302215.1"/>
    <property type="molecule type" value="Genomic_DNA"/>
</dbReference>
<feature type="transmembrane region" description="Helical" evidence="2">
    <location>
        <begin position="75"/>
        <end position="92"/>
    </location>
</feature>
<evidence type="ECO:0000256" key="2">
    <source>
        <dbReference type="SAM" id="Phobius"/>
    </source>
</evidence>
<feature type="region of interest" description="Disordered" evidence="1">
    <location>
        <begin position="37"/>
        <end position="68"/>
    </location>
</feature>
<evidence type="ECO:0000313" key="5">
    <source>
        <dbReference type="Proteomes" id="UP000324575"/>
    </source>
</evidence>
<keyword evidence="3" id="KW-0732">Signal</keyword>
<evidence type="ECO:0000256" key="3">
    <source>
        <dbReference type="SAM" id="SignalP"/>
    </source>
</evidence>
<keyword evidence="2" id="KW-0472">Membrane</keyword>
<feature type="chain" id="PRO_5024288760" evidence="3">
    <location>
        <begin position="23"/>
        <end position="100"/>
    </location>
</feature>